<organism evidence="14 15">
    <name type="scientific">Aurantimonas manganoxydans (strain ATCC BAA-1229 / DSM 21871 / SI85-9A1)</name>
    <dbReference type="NCBI Taxonomy" id="287752"/>
    <lineage>
        <taxon>Bacteria</taxon>
        <taxon>Pseudomonadati</taxon>
        <taxon>Pseudomonadota</taxon>
        <taxon>Alphaproteobacteria</taxon>
        <taxon>Hyphomicrobiales</taxon>
        <taxon>Aurantimonadaceae</taxon>
        <taxon>Aurantimonas</taxon>
    </lineage>
</organism>
<evidence type="ECO:0000256" key="3">
    <source>
        <dbReference type="ARBA" id="ARBA00012438"/>
    </source>
</evidence>
<feature type="domain" description="Histidine kinase" evidence="12">
    <location>
        <begin position="247"/>
        <end position="463"/>
    </location>
</feature>
<dbReference type="SUPFAM" id="SSF47384">
    <property type="entry name" value="Homodimeric domain of signal transducing histidine kinase"/>
    <property type="match status" value="1"/>
</dbReference>
<evidence type="ECO:0000256" key="1">
    <source>
        <dbReference type="ARBA" id="ARBA00000085"/>
    </source>
</evidence>
<keyword evidence="6 11" id="KW-0812">Transmembrane</keyword>
<accession>Q1YEL4</accession>
<evidence type="ECO:0000256" key="4">
    <source>
        <dbReference type="ARBA" id="ARBA00022553"/>
    </source>
</evidence>
<proteinExistence type="predicted"/>
<dbReference type="RefSeq" id="WP_009208923.1">
    <property type="nucleotide sequence ID" value="NZ_BBWP01000022.1"/>
</dbReference>
<dbReference type="GO" id="GO:0005886">
    <property type="term" value="C:plasma membrane"/>
    <property type="evidence" value="ECO:0007669"/>
    <property type="project" value="TreeGrafter"/>
</dbReference>
<dbReference type="CDD" id="cd00082">
    <property type="entry name" value="HisKA"/>
    <property type="match status" value="1"/>
</dbReference>
<dbReference type="EMBL" id="AAPJ01000008">
    <property type="protein sequence ID" value="EAS48577.1"/>
    <property type="molecule type" value="Genomic_DNA"/>
</dbReference>
<keyword evidence="15" id="KW-1185">Reference proteome</keyword>
<feature type="transmembrane region" description="Helical" evidence="11">
    <location>
        <begin position="165"/>
        <end position="184"/>
    </location>
</feature>
<evidence type="ECO:0000256" key="7">
    <source>
        <dbReference type="ARBA" id="ARBA00022777"/>
    </source>
</evidence>
<dbReference type="InterPro" id="IPR036890">
    <property type="entry name" value="HATPase_C_sf"/>
</dbReference>
<dbReference type="GO" id="GO:0000155">
    <property type="term" value="F:phosphorelay sensor kinase activity"/>
    <property type="evidence" value="ECO:0007669"/>
    <property type="project" value="InterPro"/>
</dbReference>
<comment type="catalytic activity">
    <reaction evidence="1">
        <text>ATP + protein L-histidine = ADP + protein N-phospho-L-histidine.</text>
        <dbReference type="EC" id="2.7.13.3"/>
    </reaction>
</comment>
<dbReference type="Gene3D" id="6.10.340.10">
    <property type="match status" value="1"/>
</dbReference>
<dbReference type="InterPro" id="IPR036097">
    <property type="entry name" value="HisK_dim/P_sf"/>
</dbReference>
<dbReference type="BioCyc" id="AURANTIMONAS:SI859A1_01061-MONOMER"/>
<evidence type="ECO:0000259" key="12">
    <source>
        <dbReference type="PROSITE" id="PS50109"/>
    </source>
</evidence>
<dbReference type="InterPro" id="IPR050428">
    <property type="entry name" value="TCS_sensor_his_kinase"/>
</dbReference>
<sequence length="477" mass="51175">MARLQALMRMTAVRLSAVYFLLFSVAAVILVFYVTATASSILQNQSRAAINEEIGEIAQIYDAAGIAGLVRTIDRRARQPGASLYLVTDATGRILAGNVESLQAGVLDEGGFTEQPFGYERFADDPGDRYHLAVAQVVSMPNGMRVLVGRDQTEQERFRQIVRSALILAFALMGAAALFAWFLVGRQALQRLDRMSGASARILAGDLTERLPVTGTGDEFDRLSDNLNTLLARVALLQEGLRQVSDNIAHDLKTPLTRLRNRAEAALSADVDAAGTRTVLEGMISEADQMIRTFDALLMISRVEAGSHPVIKTRVDVAEIVADVCELYEPLAEEAGATLVFTPSAPVQASVSRELIAQALSNLIDNALKYGVADGGGARIAVRLELTDGVCRLSVSDNGPGVPADQRERVLERFYRLDQSRSLPGSGLGLSLVQAIARVHGGRLALEDAAPGLRVVLEFPQDGKTVADGETGHGARA</sequence>
<name>Q1YEL4_AURMS</name>
<keyword evidence="7 14" id="KW-0418">Kinase</keyword>
<keyword evidence="4" id="KW-0597">Phosphoprotein</keyword>
<dbReference type="PANTHER" id="PTHR45436">
    <property type="entry name" value="SENSOR HISTIDINE KINASE YKOH"/>
    <property type="match status" value="1"/>
</dbReference>
<comment type="subcellular location">
    <subcellularLocation>
        <location evidence="2">Membrane</location>
    </subcellularLocation>
</comment>
<dbReference type="SMART" id="SM00388">
    <property type="entry name" value="HisKA"/>
    <property type="match status" value="1"/>
</dbReference>
<dbReference type="InterPro" id="IPR003594">
    <property type="entry name" value="HATPase_dom"/>
</dbReference>
<dbReference type="SUPFAM" id="SSF55874">
    <property type="entry name" value="ATPase domain of HSP90 chaperone/DNA topoisomerase II/histidine kinase"/>
    <property type="match status" value="1"/>
</dbReference>
<dbReference type="InterPro" id="IPR005467">
    <property type="entry name" value="His_kinase_dom"/>
</dbReference>
<comment type="caution">
    <text evidence="14">The sequence shown here is derived from an EMBL/GenBank/DDBJ whole genome shotgun (WGS) entry which is preliminary data.</text>
</comment>
<evidence type="ECO:0000313" key="14">
    <source>
        <dbReference type="EMBL" id="EAS48577.1"/>
    </source>
</evidence>
<keyword evidence="5" id="KW-0808">Transferase</keyword>
<evidence type="ECO:0000256" key="8">
    <source>
        <dbReference type="ARBA" id="ARBA00022989"/>
    </source>
</evidence>
<dbReference type="Pfam" id="PF00672">
    <property type="entry name" value="HAMP"/>
    <property type="match status" value="1"/>
</dbReference>
<dbReference type="HOGENOM" id="CLU_000445_89_6_5"/>
<dbReference type="CDD" id="cd06225">
    <property type="entry name" value="HAMP"/>
    <property type="match status" value="1"/>
</dbReference>
<dbReference type="Pfam" id="PF02518">
    <property type="entry name" value="HATPase_c"/>
    <property type="match status" value="1"/>
</dbReference>
<dbReference type="AlphaFoldDB" id="Q1YEL4"/>
<dbReference type="SMART" id="SM00387">
    <property type="entry name" value="HATPase_c"/>
    <property type="match status" value="1"/>
</dbReference>
<dbReference type="Proteomes" id="UP000000321">
    <property type="component" value="Unassembled WGS sequence"/>
</dbReference>
<evidence type="ECO:0000256" key="11">
    <source>
        <dbReference type="SAM" id="Phobius"/>
    </source>
</evidence>
<dbReference type="PROSITE" id="PS50109">
    <property type="entry name" value="HIS_KIN"/>
    <property type="match status" value="1"/>
</dbReference>
<keyword evidence="9" id="KW-0902">Two-component regulatory system</keyword>
<feature type="transmembrane region" description="Helical" evidence="11">
    <location>
        <begin position="12"/>
        <end position="34"/>
    </location>
</feature>
<evidence type="ECO:0000256" key="9">
    <source>
        <dbReference type="ARBA" id="ARBA00023012"/>
    </source>
</evidence>
<keyword evidence="10 11" id="KW-0472">Membrane</keyword>
<evidence type="ECO:0000256" key="2">
    <source>
        <dbReference type="ARBA" id="ARBA00004370"/>
    </source>
</evidence>
<dbReference type="SUPFAM" id="SSF158472">
    <property type="entry name" value="HAMP domain-like"/>
    <property type="match status" value="1"/>
</dbReference>
<dbReference type="Gene3D" id="3.30.565.10">
    <property type="entry name" value="Histidine kinase-like ATPase, C-terminal domain"/>
    <property type="match status" value="1"/>
</dbReference>
<dbReference type="SMART" id="SM00304">
    <property type="entry name" value="HAMP"/>
    <property type="match status" value="1"/>
</dbReference>
<dbReference type="Pfam" id="PF00512">
    <property type="entry name" value="HisKA"/>
    <property type="match status" value="1"/>
</dbReference>
<dbReference type="PROSITE" id="PS50885">
    <property type="entry name" value="HAMP"/>
    <property type="match status" value="1"/>
</dbReference>
<evidence type="ECO:0000256" key="6">
    <source>
        <dbReference type="ARBA" id="ARBA00022692"/>
    </source>
</evidence>
<keyword evidence="8 11" id="KW-1133">Transmembrane helix</keyword>
<dbReference type="InterPro" id="IPR003661">
    <property type="entry name" value="HisK_dim/P_dom"/>
</dbReference>
<reference evidence="14 15" key="1">
    <citation type="journal article" date="2008" name="Appl. Environ. Microbiol.">
        <title>Genomic insights into Mn(II) oxidation by the marine alphaproteobacterium Aurantimonas sp. strain SI85-9A1.</title>
        <authorList>
            <person name="Dick G.J."/>
            <person name="Podell S."/>
            <person name="Johnson H.A."/>
            <person name="Rivera-Espinoza Y."/>
            <person name="Bernier-Latmani R."/>
            <person name="McCarthy J.K."/>
            <person name="Torpey J.W."/>
            <person name="Clement B.G."/>
            <person name="Gaasterland T."/>
            <person name="Tebo B.M."/>
        </authorList>
    </citation>
    <scope>NUCLEOTIDE SEQUENCE [LARGE SCALE GENOMIC DNA]</scope>
    <source>
        <strain evidence="14 15">SI85-9A1</strain>
    </source>
</reference>
<evidence type="ECO:0000256" key="10">
    <source>
        <dbReference type="ARBA" id="ARBA00023136"/>
    </source>
</evidence>
<protein>
    <recommendedName>
        <fullName evidence="3">histidine kinase</fullName>
        <ecNumber evidence="3">2.7.13.3</ecNumber>
    </recommendedName>
</protein>
<dbReference type="PRINTS" id="PR00344">
    <property type="entry name" value="BCTRLSENSOR"/>
</dbReference>
<dbReference type="InterPro" id="IPR003660">
    <property type="entry name" value="HAMP_dom"/>
</dbReference>
<dbReference type="Gene3D" id="1.10.287.130">
    <property type="match status" value="1"/>
</dbReference>
<dbReference type="InterPro" id="IPR004358">
    <property type="entry name" value="Sig_transdc_His_kin-like_C"/>
</dbReference>
<gene>
    <name evidence="14" type="ORF">SI859A1_01061</name>
</gene>
<feature type="domain" description="HAMP" evidence="13">
    <location>
        <begin position="186"/>
        <end position="239"/>
    </location>
</feature>
<dbReference type="PANTHER" id="PTHR45436:SF8">
    <property type="entry name" value="HISTIDINE KINASE"/>
    <property type="match status" value="1"/>
</dbReference>
<evidence type="ECO:0000256" key="5">
    <source>
        <dbReference type="ARBA" id="ARBA00022679"/>
    </source>
</evidence>
<dbReference type="OrthoDB" id="9815202at2"/>
<dbReference type="EC" id="2.7.13.3" evidence="3"/>
<evidence type="ECO:0000313" key="15">
    <source>
        <dbReference type="Proteomes" id="UP000000321"/>
    </source>
</evidence>
<evidence type="ECO:0000259" key="13">
    <source>
        <dbReference type="PROSITE" id="PS50885"/>
    </source>
</evidence>
<dbReference type="CDD" id="cd00075">
    <property type="entry name" value="HATPase"/>
    <property type="match status" value="1"/>
</dbReference>